<keyword evidence="2" id="KW-1185">Reference proteome</keyword>
<sequence length="275" mass="32027">MSLVKPFGYSLFLVLPLVLSGCDTGFDLFGFGSRSVKSICKSNPELCEDLNRDGWCKKERNGVIISRFNEMNEANEINQYQLIKNYRDYNFCIELAASIEPKYDKSRKTQRVIGLLTSLEELERLEAETKESSYPFLSMYHWTQFRDEGAKERFLALEGSGQLQHPDLQWTLAIYYSGKDAKKTINILQNTFKLYAEEETIPAKYAEAITSQYMTLKDYRHAYLWAQVAALFKDHSKQDYSGLIHKLKLSEQQQKVLKEEAGIIFKQIDKRQYRL</sequence>
<organism evidence="1 2">
    <name type="scientific">Agarivorans aestuarii</name>
    <dbReference type="NCBI Taxonomy" id="1563703"/>
    <lineage>
        <taxon>Bacteria</taxon>
        <taxon>Pseudomonadati</taxon>
        <taxon>Pseudomonadota</taxon>
        <taxon>Gammaproteobacteria</taxon>
        <taxon>Alteromonadales</taxon>
        <taxon>Alteromonadaceae</taxon>
        <taxon>Agarivorans</taxon>
    </lineage>
</organism>
<gene>
    <name evidence="1" type="ORF">SNR37_001686</name>
</gene>
<comment type="caution">
    <text evidence="1">The sequence shown here is derived from an EMBL/GenBank/DDBJ whole genome shotgun (WGS) entry which is preliminary data.</text>
</comment>
<accession>A0ABU7FZI5</accession>
<evidence type="ECO:0000313" key="2">
    <source>
        <dbReference type="Proteomes" id="UP001310248"/>
    </source>
</evidence>
<proteinExistence type="predicted"/>
<name>A0ABU7FZI5_9ALTE</name>
<evidence type="ECO:0000313" key="1">
    <source>
        <dbReference type="EMBL" id="MEE1672371.1"/>
    </source>
</evidence>
<protein>
    <submittedName>
        <fullName evidence="1">DUF2989 domain-containing protein</fullName>
    </submittedName>
</protein>
<dbReference type="Pfam" id="PF11207">
    <property type="entry name" value="DUF2989"/>
    <property type="match status" value="1"/>
</dbReference>
<dbReference type="InterPro" id="IPR021372">
    <property type="entry name" value="DUF2989"/>
</dbReference>
<dbReference type="RefSeq" id="WP_163134984.1">
    <property type="nucleotide sequence ID" value="NZ_JAYDYW010000002.1"/>
</dbReference>
<dbReference type="Proteomes" id="UP001310248">
    <property type="component" value="Unassembled WGS sequence"/>
</dbReference>
<dbReference type="EMBL" id="JAYDYW010000002">
    <property type="protein sequence ID" value="MEE1672371.1"/>
    <property type="molecule type" value="Genomic_DNA"/>
</dbReference>
<dbReference type="PROSITE" id="PS51257">
    <property type="entry name" value="PROKAR_LIPOPROTEIN"/>
    <property type="match status" value="1"/>
</dbReference>
<reference evidence="2" key="1">
    <citation type="submission" date="2023-07" db="EMBL/GenBank/DDBJ databases">
        <title>Draft genome sequence of Agarivorans aestuarii strain ZMCS4, a CAZymes producing bacteria isolated from the marine brown algae Clodostephus spongiosus.</title>
        <authorList>
            <person name="Lorente B."/>
            <person name="Cabral C."/>
            <person name="Frias J."/>
            <person name="Faria J."/>
            <person name="Toubarro D."/>
        </authorList>
    </citation>
    <scope>NUCLEOTIDE SEQUENCE [LARGE SCALE GENOMIC DNA]</scope>
    <source>
        <strain evidence="2">ZMCS4</strain>
    </source>
</reference>